<keyword evidence="3" id="KW-1185">Reference proteome</keyword>
<accession>A0A7C8M982</accession>
<dbReference type="EMBL" id="JAADJZ010000013">
    <property type="protein sequence ID" value="KAF2870835.1"/>
    <property type="molecule type" value="Genomic_DNA"/>
</dbReference>
<comment type="caution">
    <text evidence="2">The sequence shown here is derived from an EMBL/GenBank/DDBJ whole genome shotgun (WGS) entry which is preliminary data.</text>
</comment>
<reference evidence="2 3" key="1">
    <citation type="submission" date="2020-01" db="EMBL/GenBank/DDBJ databases">
        <authorList>
            <consortium name="DOE Joint Genome Institute"/>
            <person name="Haridas S."/>
            <person name="Albert R."/>
            <person name="Binder M."/>
            <person name="Bloem J."/>
            <person name="Labutti K."/>
            <person name="Salamov A."/>
            <person name="Andreopoulos B."/>
            <person name="Baker S.E."/>
            <person name="Barry K."/>
            <person name="Bills G."/>
            <person name="Bluhm B.H."/>
            <person name="Cannon C."/>
            <person name="Castanera R."/>
            <person name="Culley D.E."/>
            <person name="Daum C."/>
            <person name="Ezra D."/>
            <person name="Gonzalez J.B."/>
            <person name="Henrissat B."/>
            <person name="Kuo A."/>
            <person name="Liang C."/>
            <person name="Lipzen A."/>
            <person name="Lutzoni F."/>
            <person name="Magnuson J."/>
            <person name="Mondo S."/>
            <person name="Nolan M."/>
            <person name="Ohm R."/>
            <person name="Pangilinan J."/>
            <person name="Park H.-J.H."/>
            <person name="Ramirez L."/>
            <person name="Alfaro M."/>
            <person name="Sun H."/>
            <person name="Tritt A."/>
            <person name="Yoshinaga Y."/>
            <person name="Zwiers L.-H.L."/>
            <person name="Turgeon B.G."/>
            <person name="Goodwin S.B."/>
            <person name="Spatafora J.W."/>
            <person name="Crous P.W."/>
            <person name="Grigoriev I.V."/>
        </authorList>
    </citation>
    <scope>NUCLEOTIDE SEQUENCE [LARGE SCALE GENOMIC DNA]</scope>
    <source>
        <strain evidence="2 3">CBS 611.86</strain>
    </source>
</reference>
<protein>
    <submittedName>
        <fullName evidence="2">Uncharacterized protein</fullName>
    </submittedName>
</protein>
<gene>
    <name evidence="2" type="ORF">BDV95DRAFT_595514</name>
</gene>
<dbReference type="Proteomes" id="UP000481861">
    <property type="component" value="Unassembled WGS sequence"/>
</dbReference>
<evidence type="ECO:0000313" key="3">
    <source>
        <dbReference type="Proteomes" id="UP000481861"/>
    </source>
</evidence>
<evidence type="ECO:0000256" key="1">
    <source>
        <dbReference type="SAM" id="MobiDB-lite"/>
    </source>
</evidence>
<proteinExistence type="predicted"/>
<feature type="region of interest" description="Disordered" evidence="1">
    <location>
        <begin position="101"/>
        <end position="165"/>
    </location>
</feature>
<name>A0A7C8M982_9PLEO</name>
<evidence type="ECO:0000313" key="2">
    <source>
        <dbReference type="EMBL" id="KAF2870835.1"/>
    </source>
</evidence>
<sequence length="465" mass="55229">MMNDKLPRELRDLIYMHLCVQDKPIAIGTSHFKSYFFQFPPLEHDEKSDRKDRRCDIIQALNESYYQDLATPDDGEIFHGQDDHEHYARDRQAYMDYLEDQNSGSELDDERTFEQEEEIEGYGNENLASEHETEEEMESTGDGDEDSSEEDYHDSDALTDDFDDPSLNERLWDQLSRNADPSCHFLNPAYMGDDIALEASETYYTHNKFSVCNWDEKQDMESFFLDDTGYNFSECKSENGRLQHPTGMIPGDFVRKLEIYIKCEHYDSSTGRDTGFFCNEKEKGFIWRLYDSLRAVRFLWSRHQYQMEVEFVIMTSLQDPKYHPESNQRVFINILDMVREPVYSFIHLGHTVRVFHRNVTEDHSFRDITGIFTMSAAQWEQEEEIRKSNWWSFLCHYINSTMVGYVKVGYTEDEAPAILNERWGLKTVWDTKCTFKIRRGKFWPRGYQELEPADIVWDDDFEKYD</sequence>
<dbReference type="AlphaFoldDB" id="A0A7C8M982"/>
<feature type="compositionally biased region" description="Acidic residues" evidence="1">
    <location>
        <begin position="132"/>
        <end position="165"/>
    </location>
</feature>
<dbReference type="OrthoDB" id="3801226at2759"/>
<feature type="compositionally biased region" description="Acidic residues" evidence="1">
    <location>
        <begin position="106"/>
        <end position="120"/>
    </location>
</feature>
<organism evidence="2 3">
    <name type="scientific">Massariosphaeria phaeospora</name>
    <dbReference type="NCBI Taxonomy" id="100035"/>
    <lineage>
        <taxon>Eukaryota</taxon>
        <taxon>Fungi</taxon>
        <taxon>Dikarya</taxon>
        <taxon>Ascomycota</taxon>
        <taxon>Pezizomycotina</taxon>
        <taxon>Dothideomycetes</taxon>
        <taxon>Pleosporomycetidae</taxon>
        <taxon>Pleosporales</taxon>
        <taxon>Pleosporales incertae sedis</taxon>
        <taxon>Massariosphaeria</taxon>
    </lineage>
</organism>